<keyword evidence="5" id="KW-1185">Reference proteome</keyword>
<feature type="region of interest" description="Disordered" evidence="3">
    <location>
        <begin position="1"/>
        <end position="38"/>
    </location>
</feature>
<protein>
    <submittedName>
        <fullName evidence="4">MobV family relaxase</fullName>
    </submittedName>
</protein>
<organism evidence="4 5">
    <name type="scientific">Tigheibacillus halophilus</name>
    <dbReference type="NCBI Taxonomy" id="361280"/>
    <lineage>
        <taxon>Bacteria</taxon>
        <taxon>Bacillati</taxon>
        <taxon>Bacillota</taxon>
        <taxon>Bacilli</taxon>
        <taxon>Bacillales</taxon>
        <taxon>Bacillaceae</taxon>
        <taxon>Tigheibacillus</taxon>
    </lineage>
</organism>
<evidence type="ECO:0000313" key="4">
    <source>
        <dbReference type="EMBL" id="MDY0393121.1"/>
    </source>
</evidence>
<evidence type="ECO:0000313" key="5">
    <source>
        <dbReference type="Proteomes" id="UP001281447"/>
    </source>
</evidence>
<feature type="region of interest" description="Disordered" evidence="3">
    <location>
        <begin position="192"/>
        <end position="233"/>
    </location>
</feature>
<name>A0ABU5C1F5_9BACI</name>
<reference evidence="4 5" key="1">
    <citation type="submission" date="2023-10" db="EMBL/GenBank/DDBJ databases">
        <title>Virgibacillus halophilus 5B73C genome.</title>
        <authorList>
            <person name="Miliotis G."/>
            <person name="Sengupta P."/>
            <person name="Hameed A."/>
            <person name="Chuvochina M."/>
            <person name="Mcdonagh F."/>
            <person name="Simpson A.C."/>
            <person name="Singh N.K."/>
            <person name="Rekha P.D."/>
            <person name="Raman K."/>
            <person name="Hugenholtz P."/>
            <person name="Venkateswaran K."/>
        </authorList>
    </citation>
    <scope>NUCLEOTIDE SEQUENCE [LARGE SCALE GENOMIC DNA]</scope>
    <source>
        <strain evidence="4 5">5B73C</strain>
    </source>
</reference>
<proteinExistence type="inferred from homology"/>
<evidence type="ECO:0000256" key="1">
    <source>
        <dbReference type="ARBA" id="ARBA00010657"/>
    </source>
</evidence>
<dbReference type="EMBL" id="JAWDIP010000002">
    <property type="protein sequence ID" value="MDY0393121.1"/>
    <property type="molecule type" value="Genomic_DNA"/>
</dbReference>
<evidence type="ECO:0000256" key="2">
    <source>
        <dbReference type="SAM" id="Coils"/>
    </source>
</evidence>
<feature type="compositionally biased region" description="Basic and acidic residues" evidence="3">
    <location>
        <begin position="207"/>
        <end position="225"/>
    </location>
</feature>
<dbReference type="InterPro" id="IPR001668">
    <property type="entry name" value="Mob_Pre"/>
</dbReference>
<comment type="similarity">
    <text evidence="1">Belongs to the plasmid mobilization pre family.</text>
</comment>
<gene>
    <name evidence="4" type="primary">mobV</name>
    <name evidence="4" type="ORF">RWE15_00100</name>
</gene>
<feature type="coiled-coil region" evidence="2">
    <location>
        <begin position="48"/>
        <end position="75"/>
    </location>
</feature>
<evidence type="ECO:0000256" key="3">
    <source>
        <dbReference type="SAM" id="MobiDB-lite"/>
    </source>
</evidence>
<sequence length="233" mass="27316">MRKWNWRGTPKKNQMSDVKGKEREQDRSGKIKNEDIDRSRTKHNYDLVRSNLNLYQRVKARVEDLKKEGSRVQKNSVVMYSNILTVSEEQANAWGEEKTKSYFQACHDYFAQEFGQENVVSAKVHLDETAPHMHLHFVPVNKQNGRLQARVAMNKAKINHIHDALPKFLQERGFDVQRGSGKTKDKNIENVHEYKVVQKKDSRKGKRAENVDRCGAECKRTDPFQKKKPPRKW</sequence>
<dbReference type="Gene3D" id="3.30.930.30">
    <property type="match status" value="1"/>
</dbReference>
<dbReference type="NCBIfam" id="NF041497">
    <property type="entry name" value="MobV"/>
    <property type="match status" value="1"/>
</dbReference>
<comment type="caution">
    <text evidence="4">The sequence shown here is derived from an EMBL/GenBank/DDBJ whole genome shotgun (WGS) entry which is preliminary data.</text>
</comment>
<accession>A0ABU5C1F5</accession>
<dbReference type="CDD" id="cd17242">
    <property type="entry name" value="MobM_relaxase"/>
    <property type="match status" value="1"/>
</dbReference>
<keyword evidence="2" id="KW-0175">Coiled coil</keyword>
<dbReference type="Proteomes" id="UP001281447">
    <property type="component" value="Unassembled WGS sequence"/>
</dbReference>
<dbReference type="Pfam" id="PF01076">
    <property type="entry name" value="Mob_Pre"/>
    <property type="match status" value="1"/>
</dbReference>
<feature type="compositionally biased region" description="Basic and acidic residues" evidence="3">
    <location>
        <begin position="18"/>
        <end position="38"/>
    </location>
</feature>